<reference evidence="2 3" key="1">
    <citation type="journal article" date="2019" name="Fungal Biol. Biotechnol.">
        <title>Draft genome sequence of fastidious pathogen Ceratobasidium theobromae, which causes vascular-streak dieback in Theobroma cacao.</title>
        <authorList>
            <person name="Ali S.S."/>
            <person name="Asman A."/>
            <person name="Shao J."/>
            <person name="Firmansyah A.P."/>
            <person name="Susilo A.W."/>
            <person name="Rosmana A."/>
            <person name="McMahon P."/>
            <person name="Junaid M."/>
            <person name="Guest D."/>
            <person name="Kheng T.Y."/>
            <person name="Meinhardt L.W."/>
            <person name="Bailey B.A."/>
        </authorList>
    </citation>
    <scope>NUCLEOTIDE SEQUENCE [LARGE SCALE GENOMIC DNA]</scope>
    <source>
        <strain evidence="2 3">CT2</strain>
    </source>
</reference>
<comment type="caution">
    <text evidence="2">The sequence shown here is derived from an EMBL/GenBank/DDBJ whole genome shotgun (WGS) entry which is preliminary data.</text>
</comment>
<keyword evidence="3" id="KW-1185">Reference proteome</keyword>
<proteinExistence type="predicted"/>
<dbReference type="AlphaFoldDB" id="A0A5N5Q9E3"/>
<protein>
    <submittedName>
        <fullName evidence="2">Uncharacterized protein</fullName>
    </submittedName>
</protein>
<dbReference type="Proteomes" id="UP000383932">
    <property type="component" value="Unassembled WGS sequence"/>
</dbReference>
<evidence type="ECO:0000256" key="1">
    <source>
        <dbReference type="SAM" id="MobiDB-lite"/>
    </source>
</evidence>
<gene>
    <name evidence="2" type="ORF">CTheo_8511</name>
</gene>
<sequence>MAGPCLDPPPPPVNSELQVEDTSGPDGEPSEAPRPAHNLPPTTSGAYNAHTKIEAATWTRWKSGGYIYANLDHTTQRRFAAMEACLNYFISANSKHFVTASITAAKGQRTGPYYA</sequence>
<evidence type="ECO:0000313" key="3">
    <source>
        <dbReference type="Proteomes" id="UP000383932"/>
    </source>
</evidence>
<name>A0A5N5Q9E3_9AGAM</name>
<accession>A0A5N5Q9E3</accession>
<dbReference type="EMBL" id="SSOP01000600">
    <property type="protein sequence ID" value="KAB5588048.1"/>
    <property type="molecule type" value="Genomic_DNA"/>
</dbReference>
<feature type="compositionally biased region" description="Pro residues" evidence="1">
    <location>
        <begin position="1"/>
        <end position="13"/>
    </location>
</feature>
<feature type="region of interest" description="Disordered" evidence="1">
    <location>
        <begin position="1"/>
        <end position="48"/>
    </location>
</feature>
<evidence type="ECO:0000313" key="2">
    <source>
        <dbReference type="EMBL" id="KAB5588048.1"/>
    </source>
</evidence>
<organism evidence="2 3">
    <name type="scientific">Ceratobasidium theobromae</name>
    <dbReference type="NCBI Taxonomy" id="1582974"/>
    <lineage>
        <taxon>Eukaryota</taxon>
        <taxon>Fungi</taxon>
        <taxon>Dikarya</taxon>
        <taxon>Basidiomycota</taxon>
        <taxon>Agaricomycotina</taxon>
        <taxon>Agaricomycetes</taxon>
        <taxon>Cantharellales</taxon>
        <taxon>Ceratobasidiaceae</taxon>
        <taxon>Ceratobasidium</taxon>
    </lineage>
</organism>